<comment type="caution">
    <text evidence="1">The sequence shown here is derived from an EMBL/GenBank/DDBJ whole genome shotgun (WGS) entry which is preliminary data.</text>
</comment>
<gene>
    <name evidence="1" type="ORF">B4167_1306</name>
</gene>
<evidence type="ECO:0000313" key="1">
    <source>
        <dbReference type="EMBL" id="KIO70899.1"/>
    </source>
</evidence>
<reference evidence="1 2" key="1">
    <citation type="submission" date="2015-01" db="EMBL/GenBank/DDBJ databases">
        <title>Draft Genome Sequences of Four Bacillus thermoamylovorans Strains, Isolated From Food Products.</title>
        <authorList>
            <person name="Krawcyk A.O."/>
            <person name="Berendsen E.M."/>
            <person name="Eijlander R.T."/>
            <person name="de Jong A."/>
            <person name="Wells-Bennik M."/>
            <person name="Kuipers O.P."/>
        </authorList>
    </citation>
    <scope>NUCLEOTIDE SEQUENCE [LARGE SCALE GENOMIC DNA]</scope>
    <source>
        <strain evidence="1 2">B4167</strain>
    </source>
</reference>
<organism evidence="1 2">
    <name type="scientific">Caldibacillus thermoamylovorans</name>
    <dbReference type="NCBI Taxonomy" id="35841"/>
    <lineage>
        <taxon>Bacteria</taxon>
        <taxon>Bacillati</taxon>
        <taxon>Bacillota</taxon>
        <taxon>Bacilli</taxon>
        <taxon>Bacillales</taxon>
        <taxon>Bacillaceae</taxon>
        <taxon>Caldibacillus</taxon>
    </lineage>
</organism>
<proteinExistence type="predicted"/>
<dbReference type="AlphaFoldDB" id="A0ABD4A2W4"/>
<dbReference type="Proteomes" id="UP000032076">
    <property type="component" value="Unassembled WGS sequence"/>
</dbReference>
<name>A0ABD4A2W4_9BACI</name>
<protein>
    <submittedName>
        <fullName evidence="1">Uncharacterized protein</fullName>
    </submittedName>
</protein>
<dbReference type="EMBL" id="JXLU01000136">
    <property type="protein sequence ID" value="KIO70899.1"/>
    <property type="molecule type" value="Genomic_DNA"/>
</dbReference>
<evidence type="ECO:0000313" key="2">
    <source>
        <dbReference type="Proteomes" id="UP000032076"/>
    </source>
</evidence>
<accession>A0ABD4A2W4</accession>
<sequence length="54" mass="6059">MGGAEIISPYGLSYFTMGIQSLTELEINIEFSGIFWNDLCRKALRKCLEFHGGT</sequence>